<evidence type="ECO:0000313" key="2">
    <source>
        <dbReference type="EMBL" id="MFC6332211.1"/>
    </source>
</evidence>
<organism evidence="2 3">
    <name type="scientific">Paenibacillus septentrionalis</name>
    <dbReference type="NCBI Taxonomy" id="429342"/>
    <lineage>
        <taxon>Bacteria</taxon>
        <taxon>Bacillati</taxon>
        <taxon>Bacillota</taxon>
        <taxon>Bacilli</taxon>
        <taxon>Bacillales</taxon>
        <taxon>Paenibacillaceae</taxon>
        <taxon>Paenibacillus</taxon>
    </lineage>
</organism>
<feature type="region of interest" description="Disordered" evidence="1">
    <location>
        <begin position="44"/>
        <end position="77"/>
    </location>
</feature>
<dbReference type="EMBL" id="JBHSTE010000002">
    <property type="protein sequence ID" value="MFC6332211.1"/>
    <property type="molecule type" value="Genomic_DNA"/>
</dbReference>
<comment type="caution">
    <text evidence="2">The sequence shown here is derived from an EMBL/GenBank/DDBJ whole genome shotgun (WGS) entry which is preliminary data.</text>
</comment>
<evidence type="ECO:0000313" key="3">
    <source>
        <dbReference type="Proteomes" id="UP001596233"/>
    </source>
</evidence>
<dbReference type="Pfam" id="PF13025">
    <property type="entry name" value="DUF3886"/>
    <property type="match status" value="1"/>
</dbReference>
<dbReference type="RefSeq" id="WP_379232336.1">
    <property type="nucleotide sequence ID" value="NZ_JBHSTE010000002.1"/>
</dbReference>
<proteinExistence type="predicted"/>
<reference evidence="3" key="1">
    <citation type="journal article" date="2019" name="Int. J. Syst. Evol. Microbiol.">
        <title>The Global Catalogue of Microorganisms (GCM) 10K type strain sequencing project: providing services to taxonomists for standard genome sequencing and annotation.</title>
        <authorList>
            <consortium name="The Broad Institute Genomics Platform"/>
            <consortium name="The Broad Institute Genome Sequencing Center for Infectious Disease"/>
            <person name="Wu L."/>
            <person name="Ma J."/>
        </authorList>
    </citation>
    <scope>NUCLEOTIDE SEQUENCE [LARGE SCALE GENOMIC DNA]</scope>
    <source>
        <strain evidence="3">PCU 280</strain>
    </source>
</reference>
<feature type="compositionally biased region" description="Basic and acidic residues" evidence="1">
    <location>
        <begin position="52"/>
        <end position="76"/>
    </location>
</feature>
<sequence>MGKKQKKVTQQQSFKSKKEEAPATSGASLKDLLSADTLAKLKEQGEAAKQAEQARKDAEAARKAEAERAERKRLENDFNYLLEQSDPNWSKYK</sequence>
<protein>
    <submittedName>
        <fullName evidence="2">YqkE family protein</fullName>
    </submittedName>
</protein>
<evidence type="ECO:0000256" key="1">
    <source>
        <dbReference type="SAM" id="MobiDB-lite"/>
    </source>
</evidence>
<dbReference type="Proteomes" id="UP001596233">
    <property type="component" value="Unassembled WGS sequence"/>
</dbReference>
<dbReference type="InterPro" id="IPR024980">
    <property type="entry name" value="DUF3886"/>
</dbReference>
<keyword evidence="3" id="KW-1185">Reference proteome</keyword>
<name>A0ABW1V184_9BACL</name>
<accession>A0ABW1V184</accession>
<gene>
    <name evidence="2" type="ORF">ACFP56_06215</name>
</gene>
<feature type="region of interest" description="Disordered" evidence="1">
    <location>
        <begin position="1"/>
        <end position="30"/>
    </location>
</feature>